<dbReference type="AlphaFoldDB" id="A0A1V6Q4F9"/>
<evidence type="ECO:0000313" key="4">
    <source>
        <dbReference type="Proteomes" id="UP000191672"/>
    </source>
</evidence>
<reference evidence="4" key="1">
    <citation type="journal article" date="2017" name="Nat. Microbiol.">
        <title>Global analysis of biosynthetic gene clusters reveals vast potential of secondary metabolite production in Penicillium species.</title>
        <authorList>
            <person name="Nielsen J.C."/>
            <person name="Grijseels S."/>
            <person name="Prigent S."/>
            <person name="Ji B."/>
            <person name="Dainat J."/>
            <person name="Nielsen K.F."/>
            <person name="Frisvad J.C."/>
            <person name="Workman M."/>
            <person name="Nielsen J."/>
        </authorList>
    </citation>
    <scope>NUCLEOTIDE SEQUENCE [LARGE SCALE GENOMIC DNA]</scope>
    <source>
        <strain evidence="4">IBT 31811</strain>
    </source>
</reference>
<protein>
    <recommendedName>
        <fullName evidence="2">Serine hydrolase domain-containing protein</fullName>
    </recommendedName>
</protein>
<dbReference type="GO" id="GO:0072330">
    <property type="term" value="P:monocarboxylic acid biosynthetic process"/>
    <property type="evidence" value="ECO:0007669"/>
    <property type="project" value="UniProtKB-ARBA"/>
</dbReference>
<name>A0A1V6Q4F9_9EURO</name>
<organism evidence="3 4">
    <name type="scientific">Penicillium antarcticum</name>
    <dbReference type="NCBI Taxonomy" id="416450"/>
    <lineage>
        <taxon>Eukaryota</taxon>
        <taxon>Fungi</taxon>
        <taxon>Dikarya</taxon>
        <taxon>Ascomycota</taxon>
        <taxon>Pezizomycotina</taxon>
        <taxon>Eurotiomycetes</taxon>
        <taxon>Eurotiomycetidae</taxon>
        <taxon>Eurotiales</taxon>
        <taxon>Aspergillaceae</taxon>
        <taxon>Penicillium</taxon>
    </lineage>
</organism>
<accession>A0A1V6Q4F9</accession>
<evidence type="ECO:0000259" key="2">
    <source>
        <dbReference type="Pfam" id="PF03959"/>
    </source>
</evidence>
<evidence type="ECO:0000256" key="1">
    <source>
        <dbReference type="ARBA" id="ARBA00022801"/>
    </source>
</evidence>
<dbReference type="GO" id="GO:0005634">
    <property type="term" value="C:nucleus"/>
    <property type="evidence" value="ECO:0007669"/>
    <property type="project" value="TreeGrafter"/>
</dbReference>
<dbReference type="SUPFAM" id="SSF53474">
    <property type="entry name" value="alpha/beta-Hydrolases"/>
    <property type="match status" value="1"/>
</dbReference>
<dbReference type="GO" id="GO:0017000">
    <property type="term" value="P:antibiotic biosynthetic process"/>
    <property type="evidence" value="ECO:0007669"/>
    <property type="project" value="UniProtKB-ARBA"/>
</dbReference>
<dbReference type="Proteomes" id="UP000191672">
    <property type="component" value="Unassembled WGS sequence"/>
</dbReference>
<feature type="domain" description="Serine hydrolase" evidence="2">
    <location>
        <begin position="28"/>
        <end position="214"/>
    </location>
</feature>
<dbReference type="GO" id="GO:0019748">
    <property type="term" value="P:secondary metabolic process"/>
    <property type="evidence" value="ECO:0007669"/>
    <property type="project" value="TreeGrafter"/>
</dbReference>
<keyword evidence="1" id="KW-0378">Hydrolase</keyword>
<dbReference type="Gene3D" id="3.40.50.1820">
    <property type="entry name" value="alpha/beta hydrolase"/>
    <property type="match status" value="1"/>
</dbReference>
<proteinExistence type="predicted"/>
<dbReference type="GO" id="GO:0016787">
    <property type="term" value="F:hydrolase activity"/>
    <property type="evidence" value="ECO:0007669"/>
    <property type="project" value="UniProtKB-KW"/>
</dbReference>
<gene>
    <name evidence="3" type="ORF">PENANT_c015G07987</name>
</gene>
<comment type="caution">
    <text evidence="3">The sequence shown here is derived from an EMBL/GenBank/DDBJ whole genome shotgun (WGS) entry which is preliminary data.</text>
</comment>
<dbReference type="PANTHER" id="PTHR48070">
    <property type="entry name" value="ESTERASE OVCA2"/>
    <property type="match status" value="1"/>
</dbReference>
<keyword evidence="4" id="KW-1185">Reference proteome</keyword>
<dbReference type="EMBL" id="MDYN01000015">
    <property type="protein sequence ID" value="OQD83897.1"/>
    <property type="molecule type" value="Genomic_DNA"/>
</dbReference>
<dbReference type="PANTHER" id="PTHR48070:SF7">
    <property type="entry name" value="SERINE HYDROLASE FSH DOMAIN-CONTAINING PROTEIN-RELATED"/>
    <property type="match status" value="1"/>
</dbReference>
<dbReference type="Pfam" id="PF03959">
    <property type="entry name" value="FSH1"/>
    <property type="match status" value="1"/>
</dbReference>
<dbReference type="GO" id="GO:0005737">
    <property type="term" value="C:cytoplasm"/>
    <property type="evidence" value="ECO:0007669"/>
    <property type="project" value="TreeGrafter"/>
</dbReference>
<evidence type="ECO:0000313" key="3">
    <source>
        <dbReference type="EMBL" id="OQD83897.1"/>
    </source>
</evidence>
<sequence>MRFLCLHGGSTNSEVHIPYELHTIQTYKQQIFEIQTGGLRQQLEKNGHRFKFMNGKHDAQVEEELEGVVDGPFYNHYPRGDNPPASTIQEAYDHTMQFITEQGPFDAVMGFSQGAALAASLIINHSKKNPTSAPLFRAAVFICGAAPWDSAGMEHILPRPDTYPIKIPTANIVGKLDSLYGEGVRLFELCEPANAAFFDHGSKHMVPFDLRNTEEMVRVVEETVKKAMRG</sequence>
<dbReference type="InterPro" id="IPR005645">
    <property type="entry name" value="FSH-like_dom"/>
</dbReference>
<dbReference type="InterPro" id="IPR029058">
    <property type="entry name" value="AB_hydrolase_fold"/>
</dbReference>
<dbReference type="InterPro" id="IPR050593">
    <property type="entry name" value="LovG"/>
</dbReference>